<evidence type="ECO:0008006" key="3">
    <source>
        <dbReference type="Google" id="ProtNLM"/>
    </source>
</evidence>
<dbReference type="Proteomes" id="UP001224674">
    <property type="component" value="Chromosome"/>
</dbReference>
<dbReference type="AlphaFoldDB" id="A0AAJ6AQR9"/>
<proteinExistence type="predicted"/>
<name>A0AAJ6AQR9_9MICC</name>
<accession>A0AAJ6AQR9</accession>
<protein>
    <recommendedName>
        <fullName evidence="3">Head-to-tail adaptor</fullName>
    </recommendedName>
</protein>
<dbReference type="EMBL" id="CP122566">
    <property type="protein sequence ID" value="WGH94164.1"/>
    <property type="molecule type" value="Genomic_DNA"/>
</dbReference>
<organism evidence="1 2">
    <name type="scientific">Auritidibacter ignavus</name>
    <dbReference type="NCBI Taxonomy" id="678932"/>
    <lineage>
        <taxon>Bacteria</taxon>
        <taxon>Bacillati</taxon>
        <taxon>Actinomycetota</taxon>
        <taxon>Actinomycetes</taxon>
        <taxon>Micrococcales</taxon>
        <taxon>Micrococcaceae</taxon>
        <taxon>Auritidibacter</taxon>
    </lineage>
</organism>
<dbReference type="RefSeq" id="WP_122548816.1">
    <property type="nucleotide sequence ID" value="NZ_CP122566.1"/>
</dbReference>
<reference evidence="1 2" key="1">
    <citation type="submission" date="2023-03" db="EMBL/GenBank/DDBJ databases">
        <title>Complete genome sequences of several Auritidibacter ignavus strains isolated from ear infections.</title>
        <authorList>
            <person name="Baehr T."/>
            <person name="Baumhoegger A.M."/>
        </authorList>
    </citation>
    <scope>NUCLEOTIDE SEQUENCE [LARGE SCALE GENOMIC DNA]</scope>
    <source>
        <strain evidence="1 2">BABAE-6</strain>
    </source>
</reference>
<evidence type="ECO:0000313" key="2">
    <source>
        <dbReference type="Proteomes" id="UP001224674"/>
    </source>
</evidence>
<gene>
    <name evidence="1" type="ORF">QDX21_05060</name>
</gene>
<evidence type="ECO:0000313" key="1">
    <source>
        <dbReference type="EMBL" id="WGH94164.1"/>
    </source>
</evidence>
<keyword evidence="2" id="KW-1185">Reference proteome</keyword>
<sequence>MADTVKPFPFATVKELKARWPDMPAGSEDHAATLLEDASQFILDMVPSSADAKESTRRRVVCAVVRRSMEASTADLSGFSQFSVGTGPFSMGGSPANPHGDFYLTKNEKRSLGDGQQKAFSVQVTGQVAGLEQHRPWCSLMFGATRCSCGADIAGEPIYER</sequence>